<dbReference type="InterPro" id="IPR013096">
    <property type="entry name" value="Cupin_2"/>
</dbReference>
<dbReference type="EMBL" id="CAACVI010000001">
    <property type="protein sequence ID" value="VEN72931.1"/>
    <property type="molecule type" value="Genomic_DNA"/>
</dbReference>
<dbReference type="Pfam" id="PF07883">
    <property type="entry name" value="Cupin_2"/>
    <property type="match status" value="1"/>
</dbReference>
<protein>
    <submittedName>
        <fullName evidence="3">XRE family transcriptional regulator</fullName>
    </submittedName>
</protein>
<dbReference type="CDD" id="cd02209">
    <property type="entry name" value="cupin_XRE_C"/>
    <property type="match status" value="1"/>
</dbReference>
<dbReference type="InterPro" id="IPR001387">
    <property type="entry name" value="Cro/C1-type_HTH"/>
</dbReference>
<dbReference type="InterPro" id="IPR050807">
    <property type="entry name" value="TransReg_Diox_bact_type"/>
</dbReference>
<dbReference type="CDD" id="cd00093">
    <property type="entry name" value="HTH_XRE"/>
    <property type="match status" value="1"/>
</dbReference>
<name>A0A484HE01_9BACT</name>
<evidence type="ECO:0000256" key="1">
    <source>
        <dbReference type="ARBA" id="ARBA00023125"/>
    </source>
</evidence>
<reference evidence="3" key="1">
    <citation type="submission" date="2019-01" db="EMBL/GenBank/DDBJ databases">
        <authorList>
            <consortium name="Genoscope - CEA"/>
            <person name="William W."/>
        </authorList>
    </citation>
    <scope>NUCLEOTIDE SEQUENCE</scope>
    <source>
        <strain evidence="3">CR-1</strain>
    </source>
</reference>
<proteinExistence type="predicted"/>
<dbReference type="PROSITE" id="PS50943">
    <property type="entry name" value="HTH_CROC1"/>
    <property type="match status" value="1"/>
</dbReference>
<dbReference type="InterPro" id="IPR014710">
    <property type="entry name" value="RmlC-like_jellyroll"/>
</dbReference>
<dbReference type="SUPFAM" id="SSF47413">
    <property type="entry name" value="lambda repressor-like DNA-binding domains"/>
    <property type="match status" value="1"/>
</dbReference>
<dbReference type="SUPFAM" id="SSF51182">
    <property type="entry name" value="RmlC-like cupins"/>
    <property type="match status" value="1"/>
</dbReference>
<dbReference type="Pfam" id="PF13443">
    <property type="entry name" value="HTH_26"/>
    <property type="match status" value="1"/>
</dbReference>
<gene>
    <name evidence="3" type="ORF">EPICR_10433</name>
</gene>
<sequence>MPKKKETLVPVGKRIKKIRTEKSISFERLANDTGFSVEYLKRMEKGEETPSVGALLQIARSLEMDSAEFLRSQENRQENRVREYAMRTDNYAYKTLTPGAENKHLKSFLVEVDPMRDHTGLNYQHEGEEFAYLLSGSVEIIVGENVNRLEAGESLHFNSGIRHQLKNVGDEKAELLVVIYSP</sequence>
<dbReference type="PANTHER" id="PTHR46797:SF19">
    <property type="entry name" value="BLL2473 PROTEIN"/>
    <property type="match status" value="1"/>
</dbReference>
<keyword evidence="1" id="KW-0238">DNA-binding</keyword>
<accession>A0A484HE01</accession>
<dbReference type="InterPro" id="IPR010982">
    <property type="entry name" value="Lambda_DNA-bd_dom_sf"/>
</dbReference>
<dbReference type="Gene3D" id="1.10.260.40">
    <property type="entry name" value="lambda repressor-like DNA-binding domains"/>
    <property type="match status" value="1"/>
</dbReference>
<organism evidence="3">
    <name type="scientific">uncultured Desulfobacteraceae bacterium</name>
    <dbReference type="NCBI Taxonomy" id="218296"/>
    <lineage>
        <taxon>Bacteria</taxon>
        <taxon>Pseudomonadati</taxon>
        <taxon>Thermodesulfobacteriota</taxon>
        <taxon>Desulfobacteria</taxon>
        <taxon>Desulfobacterales</taxon>
        <taxon>Desulfobacteraceae</taxon>
        <taxon>environmental samples</taxon>
    </lineage>
</organism>
<feature type="domain" description="HTH cro/C1-type" evidence="2">
    <location>
        <begin position="15"/>
        <end position="69"/>
    </location>
</feature>
<dbReference type="Gene3D" id="2.60.120.10">
    <property type="entry name" value="Jelly Rolls"/>
    <property type="match status" value="1"/>
</dbReference>
<dbReference type="InterPro" id="IPR011051">
    <property type="entry name" value="RmlC_Cupin_sf"/>
</dbReference>
<dbReference type="AlphaFoldDB" id="A0A484HE01"/>
<evidence type="ECO:0000313" key="3">
    <source>
        <dbReference type="EMBL" id="VEN72931.1"/>
    </source>
</evidence>
<dbReference type="GO" id="GO:0003677">
    <property type="term" value="F:DNA binding"/>
    <property type="evidence" value="ECO:0007669"/>
    <property type="project" value="UniProtKB-KW"/>
</dbReference>
<dbReference type="SMART" id="SM00530">
    <property type="entry name" value="HTH_XRE"/>
    <property type="match status" value="1"/>
</dbReference>
<evidence type="ECO:0000259" key="2">
    <source>
        <dbReference type="PROSITE" id="PS50943"/>
    </source>
</evidence>
<dbReference type="GO" id="GO:0005829">
    <property type="term" value="C:cytosol"/>
    <property type="evidence" value="ECO:0007669"/>
    <property type="project" value="TreeGrafter"/>
</dbReference>
<dbReference type="PANTHER" id="PTHR46797">
    <property type="entry name" value="HTH-TYPE TRANSCRIPTIONAL REGULATOR"/>
    <property type="match status" value="1"/>
</dbReference>
<dbReference type="GO" id="GO:0003700">
    <property type="term" value="F:DNA-binding transcription factor activity"/>
    <property type="evidence" value="ECO:0007669"/>
    <property type="project" value="TreeGrafter"/>
</dbReference>